<reference evidence="7 8" key="1">
    <citation type="journal article" date="2021" name="ISME Commun">
        <title>Automated analysis of genomic sequences facilitates high-throughput and comprehensive description of bacteria.</title>
        <authorList>
            <person name="Hitch T.C.A."/>
        </authorList>
    </citation>
    <scope>NUCLEOTIDE SEQUENCE [LARGE SCALE GENOMIC DNA]</scope>
    <source>
        <strain evidence="7 8">Sanger_29</strain>
    </source>
</reference>
<dbReference type="SUPFAM" id="SSF54001">
    <property type="entry name" value="Cysteine proteinases"/>
    <property type="match status" value="1"/>
</dbReference>
<feature type="compositionally biased region" description="Low complexity" evidence="5">
    <location>
        <begin position="171"/>
        <end position="184"/>
    </location>
</feature>
<organism evidence="7 8">
    <name type="scientific">Muricoprocola aceti</name>
    <dbReference type="NCBI Taxonomy" id="2981772"/>
    <lineage>
        <taxon>Bacteria</taxon>
        <taxon>Bacillati</taxon>
        <taxon>Bacillota</taxon>
        <taxon>Clostridia</taxon>
        <taxon>Lachnospirales</taxon>
        <taxon>Lachnospiraceae</taxon>
        <taxon>Muricoprocola</taxon>
    </lineage>
</organism>
<evidence type="ECO:0000256" key="2">
    <source>
        <dbReference type="ARBA" id="ARBA00022670"/>
    </source>
</evidence>
<evidence type="ECO:0000256" key="3">
    <source>
        <dbReference type="ARBA" id="ARBA00022801"/>
    </source>
</evidence>
<keyword evidence="3" id="KW-0378">Hydrolase</keyword>
<dbReference type="PANTHER" id="PTHR47053:SF1">
    <property type="entry name" value="MUREIN DD-ENDOPEPTIDASE MEPH-RELATED"/>
    <property type="match status" value="1"/>
</dbReference>
<evidence type="ECO:0000256" key="4">
    <source>
        <dbReference type="ARBA" id="ARBA00022807"/>
    </source>
</evidence>
<feature type="compositionally biased region" description="Basic and acidic residues" evidence="5">
    <location>
        <begin position="83"/>
        <end position="95"/>
    </location>
</feature>
<dbReference type="Pfam" id="PF00877">
    <property type="entry name" value="NLPC_P60"/>
    <property type="match status" value="1"/>
</dbReference>
<comment type="caution">
    <text evidence="7">The sequence shown here is derived from an EMBL/GenBank/DDBJ whole genome shotgun (WGS) entry which is preliminary data.</text>
</comment>
<dbReference type="InterPro" id="IPR038765">
    <property type="entry name" value="Papain-like_cys_pep_sf"/>
</dbReference>
<evidence type="ECO:0000313" key="7">
    <source>
        <dbReference type="EMBL" id="MCU6725527.1"/>
    </source>
</evidence>
<dbReference type="RefSeq" id="WP_262654790.1">
    <property type="nucleotide sequence ID" value="NZ_JAOQKE010000010.1"/>
</dbReference>
<dbReference type="PANTHER" id="PTHR47053">
    <property type="entry name" value="MUREIN DD-ENDOPEPTIDASE MEPH-RELATED"/>
    <property type="match status" value="1"/>
</dbReference>
<evidence type="ECO:0000259" key="6">
    <source>
        <dbReference type="PROSITE" id="PS51935"/>
    </source>
</evidence>
<dbReference type="PROSITE" id="PS51935">
    <property type="entry name" value="NLPC_P60"/>
    <property type="match status" value="1"/>
</dbReference>
<feature type="region of interest" description="Disordered" evidence="5">
    <location>
        <begin position="52"/>
        <end position="216"/>
    </location>
</feature>
<evidence type="ECO:0000256" key="5">
    <source>
        <dbReference type="SAM" id="MobiDB-lite"/>
    </source>
</evidence>
<dbReference type="EMBL" id="JAOQKE010000010">
    <property type="protein sequence ID" value="MCU6725527.1"/>
    <property type="molecule type" value="Genomic_DNA"/>
</dbReference>
<dbReference type="Proteomes" id="UP001652338">
    <property type="component" value="Unassembled WGS sequence"/>
</dbReference>
<dbReference type="InterPro" id="IPR051202">
    <property type="entry name" value="Peptidase_C40"/>
</dbReference>
<feature type="compositionally biased region" description="Acidic residues" evidence="5">
    <location>
        <begin position="53"/>
        <end position="65"/>
    </location>
</feature>
<comment type="similarity">
    <text evidence="1">Belongs to the peptidase C40 family.</text>
</comment>
<sequence length="717" mass="78615">MQYRLVPMETGTLETKGKARRKMKRAVGIICALALCISEMQPVLAEELPAVETESECTEKEDIESNTDLPEVQETEVVTQPKTEAKSEPDTKGEPDSSEAATEPGTESETMTEPETESEKTTELETESEAVTEDESETDTEMETAVETESEDVTENKPDGEIITEPETESEAGTGSGSESVPETETQRETELETASQSETQSETDWQPEVPSYSPAWTDYGEDMEYAEDFRFTQIPEAEWDCTLADGLGNTAVYESIRTGAKQVGEIPYFGKLYILDQVDETWAYVESGNVRGFVKKEELLEKTMAEELVTEIGTEAFSEGEAWCEAADNAAFTYTHTTTQPVLAQKEYAIFLYSGSILEYARKDAREVGRSMSGCLVYVLETVDNGWLFVESGDVRGFVQISSLLETQASVDLVKSIGEGDMPLAQELISPQENRSCYYTLKSVKEACSTLGEQIAKAAQQYVGRLGYVWGWTSLVSGADCSGFTQSLFSKFGIVLPRLAEEQGIQGQAVDSFMDAQPGDIVYWSSGPHVGIYIGKGMVVQCSGDSCHTAANPGPGPTISRADYMPVTSIRRYTTQTVRKTKKGSGGNQTDGTVYTQEQLELIWAIVAQEDNGSYDGALAVITSAMNRTESARWSYCGSNALQQLTANGQYCYSIDNYWRSRLGGNVPGYVIEAVHDCLKKGIRNHPYTCFRSTKGKVTGSDAVQIGNGGNWYFGS</sequence>
<feature type="compositionally biased region" description="Acidic residues" evidence="5">
    <location>
        <begin position="124"/>
        <end position="153"/>
    </location>
</feature>
<protein>
    <submittedName>
        <fullName evidence="7">NlpC/P60 family protein</fullName>
    </submittedName>
</protein>
<gene>
    <name evidence="7" type="ORF">OCV47_09220</name>
</gene>
<feature type="compositionally biased region" description="Polar residues" evidence="5">
    <location>
        <begin position="195"/>
        <end position="205"/>
    </location>
</feature>
<keyword evidence="8" id="KW-1185">Reference proteome</keyword>
<keyword evidence="2" id="KW-0645">Protease</keyword>
<keyword evidence="4" id="KW-0788">Thiol protease</keyword>
<dbReference type="Gene3D" id="3.90.1720.10">
    <property type="entry name" value="endopeptidase domain like (from Nostoc punctiforme)"/>
    <property type="match status" value="1"/>
</dbReference>
<proteinExistence type="inferred from homology"/>
<evidence type="ECO:0000313" key="8">
    <source>
        <dbReference type="Proteomes" id="UP001652338"/>
    </source>
</evidence>
<dbReference type="InterPro" id="IPR000064">
    <property type="entry name" value="NLP_P60_dom"/>
</dbReference>
<evidence type="ECO:0000256" key="1">
    <source>
        <dbReference type="ARBA" id="ARBA00007074"/>
    </source>
</evidence>
<accession>A0ABT2SLZ5</accession>
<name>A0ABT2SLZ5_9FIRM</name>
<feature type="domain" description="NlpC/P60" evidence="6">
    <location>
        <begin position="450"/>
        <end position="575"/>
    </location>
</feature>